<organism evidence="3 4">
    <name type="scientific">Megasphaera cerevisiae DSM 20462</name>
    <dbReference type="NCBI Taxonomy" id="1122219"/>
    <lineage>
        <taxon>Bacteria</taxon>
        <taxon>Bacillati</taxon>
        <taxon>Bacillota</taxon>
        <taxon>Negativicutes</taxon>
        <taxon>Veillonellales</taxon>
        <taxon>Veillonellaceae</taxon>
        <taxon>Megasphaera</taxon>
    </lineage>
</organism>
<feature type="domain" description="HD-GYP" evidence="2">
    <location>
        <begin position="3"/>
        <end position="195"/>
    </location>
</feature>
<dbReference type="PROSITE" id="PS51832">
    <property type="entry name" value="HD_GYP"/>
    <property type="match status" value="2"/>
</dbReference>
<dbReference type="OrthoDB" id="9804747at2"/>
<evidence type="ECO:0008006" key="5">
    <source>
        <dbReference type="Google" id="ProtNLM"/>
    </source>
</evidence>
<dbReference type="SUPFAM" id="SSF109604">
    <property type="entry name" value="HD-domain/PDEase-like"/>
    <property type="match status" value="2"/>
</dbReference>
<feature type="domain" description="HD" evidence="1">
    <location>
        <begin position="236"/>
        <end position="358"/>
    </location>
</feature>
<gene>
    <name evidence="3" type="ORF">AB840_13525</name>
</gene>
<feature type="domain" description="HD-GYP" evidence="2">
    <location>
        <begin position="214"/>
        <end position="410"/>
    </location>
</feature>
<dbReference type="EMBL" id="LEKT01000064">
    <property type="protein sequence ID" value="KMO85440.1"/>
    <property type="molecule type" value="Genomic_DNA"/>
</dbReference>
<dbReference type="RefSeq" id="WP_048515378.1">
    <property type="nucleotide sequence ID" value="NZ_FUXD01000054.1"/>
</dbReference>
<dbReference type="Pfam" id="PF13487">
    <property type="entry name" value="HD_5"/>
    <property type="match status" value="1"/>
</dbReference>
<dbReference type="AlphaFoldDB" id="A0A0J6WPV9"/>
<dbReference type="PANTHER" id="PTHR43155">
    <property type="entry name" value="CYCLIC DI-GMP PHOSPHODIESTERASE PA4108-RELATED"/>
    <property type="match status" value="1"/>
</dbReference>
<evidence type="ECO:0000259" key="2">
    <source>
        <dbReference type="PROSITE" id="PS51832"/>
    </source>
</evidence>
<dbReference type="PATRIC" id="fig|1122219.3.peg.2919"/>
<protein>
    <recommendedName>
        <fullName evidence="5">Phosphohydrolase</fullName>
    </recommendedName>
</protein>
<evidence type="ECO:0000313" key="3">
    <source>
        <dbReference type="EMBL" id="KMO85440.1"/>
    </source>
</evidence>
<proteinExistence type="predicted"/>
<dbReference type="InterPro" id="IPR006674">
    <property type="entry name" value="HD_domain"/>
</dbReference>
<dbReference type="InterPro" id="IPR037522">
    <property type="entry name" value="HD_GYP_dom"/>
</dbReference>
<dbReference type="STRING" id="39029.BSR42_09065"/>
<comment type="caution">
    <text evidence="3">The sequence shown here is derived from an EMBL/GenBank/DDBJ whole genome shotgun (WGS) entry which is preliminary data.</text>
</comment>
<dbReference type="PANTHER" id="PTHR43155:SF1">
    <property type="entry name" value="3'3'-CGAMP-SPECIFIC PHOSPHODIESTERASE 1"/>
    <property type="match status" value="1"/>
</dbReference>
<evidence type="ECO:0000313" key="4">
    <source>
        <dbReference type="Proteomes" id="UP000036503"/>
    </source>
</evidence>
<dbReference type="Pfam" id="PF01966">
    <property type="entry name" value="HD"/>
    <property type="match status" value="1"/>
</dbReference>
<dbReference type="Proteomes" id="UP000036503">
    <property type="component" value="Unassembled WGS sequence"/>
</dbReference>
<dbReference type="PROSITE" id="PS51831">
    <property type="entry name" value="HD"/>
    <property type="match status" value="1"/>
</dbReference>
<reference evidence="3 4" key="1">
    <citation type="submission" date="2015-06" db="EMBL/GenBank/DDBJ databases">
        <title>Draft genome sequence of beer spoilage bacterium Megasphaera cerevisiae type strain 20462.</title>
        <authorList>
            <person name="Kutumbaka K."/>
            <person name="Pasmowitz J."/>
            <person name="Mategko J."/>
            <person name="Reyes D."/>
            <person name="Friedrich A."/>
            <person name="Han S."/>
            <person name="Martens-Habbena W."/>
            <person name="Neal-McKinney J."/>
            <person name="Janagama H.K."/>
            <person name="Nadala C."/>
            <person name="Samadpour M."/>
        </authorList>
    </citation>
    <scope>NUCLEOTIDE SEQUENCE [LARGE SCALE GENOMIC DNA]</scope>
    <source>
        <strain evidence="3 4">DSM 20462</strain>
    </source>
</reference>
<keyword evidence="4" id="KW-1185">Reference proteome</keyword>
<dbReference type="Gene3D" id="1.10.3210.10">
    <property type="entry name" value="Hypothetical protein af1432"/>
    <property type="match status" value="2"/>
</dbReference>
<dbReference type="InterPro" id="IPR003607">
    <property type="entry name" value="HD/PDEase_dom"/>
</dbReference>
<dbReference type="SMART" id="SM00471">
    <property type="entry name" value="HDc"/>
    <property type="match status" value="2"/>
</dbReference>
<dbReference type="InParanoid" id="A0A0J6WPV9"/>
<sequence length="411" mass="46989">MFFVLNPVELLQGFSAALELSLGGVQKHQWRVALIAAYMADELALDAEEKQDLIYTALIHDIGTNVSWKEHLLSLHQQGNDRMYQHAEHGYQLLKESRLFKRLAPYIRHHHDAWNGMGSNPVRLTGEAIPLISRIICLADAIEISVRDNEFIFTQYKQVVEYIQAHSGTIFDPQLVNIFERVSRKEAFWLDIANPFSFQNFFDSISIYGKSQYSIEDIMEIADIWATIVDRNDPFTGKHSHRVADVSEYVARAKGFSEDEVILLRISGLLHDLGKLAVSNEILTKPDKLTKSEFFIIKQHPYYTYQILQAIEGLQIIAKWAAYHHETLDGEGYPFHLGARELSLGSRIVAVADIFTALTERRPYHADFSWGEVRHIMTGMAERGKIDKSLVELLFVNEQELNTLVKKTSGQ</sequence>
<dbReference type="CDD" id="cd00077">
    <property type="entry name" value="HDc"/>
    <property type="match status" value="2"/>
</dbReference>
<name>A0A0J6WPV9_9FIRM</name>
<accession>A0A0J6WPV9</accession>
<evidence type="ECO:0000259" key="1">
    <source>
        <dbReference type="PROSITE" id="PS51831"/>
    </source>
</evidence>